<keyword evidence="2" id="KW-1185">Reference proteome</keyword>
<dbReference type="AlphaFoldDB" id="A0A835HLE4"/>
<dbReference type="OrthoDB" id="1939300at2759"/>
<evidence type="ECO:0008006" key="3">
    <source>
        <dbReference type="Google" id="ProtNLM"/>
    </source>
</evidence>
<organism evidence="1 2">
    <name type="scientific">Coptis chinensis</name>
    <dbReference type="NCBI Taxonomy" id="261450"/>
    <lineage>
        <taxon>Eukaryota</taxon>
        <taxon>Viridiplantae</taxon>
        <taxon>Streptophyta</taxon>
        <taxon>Embryophyta</taxon>
        <taxon>Tracheophyta</taxon>
        <taxon>Spermatophyta</taxon>
        <taxon>Magnoliopsida</taxon>
        <taxon>Ranunculales</taxon>
        <taxon>Ranunculaceae</taxon>
        <taxon>Coptidoideae</taxon>
        <taxon>Coptis</taxon>
    </lineage>
</organism>
<dbReference type="EMBL" id="JADFTS010000006">
    <property type="protein sequence ID" value="KAF9601649.1"/>
    <property type="molecule type" value="Genomic_DNA"/>
</dbReference>
<dbReference type="PANTHER" id="PTHR31286">
    <property type="entry name" value="GLYCINE-RICH CELL WALL STRUCTURAL PROTEIN 1.8-LIKE"/>
    <property type="match status" value="1"/>
</dbReference>
<dbReference type="InterPro" id="IPR040256">
    <property type="entry name" value="At4g02000-like"/>
</dbReference>
<accession>A0A835HLE4</accession>
<evidence type="ECO:0000313" key="1">
    <source>
        <dbReference type="EMBL" id="KAF9601649.1"/>
    </source>
</evidence>
<sequence>MELGPIYMAGNYFIVTPWSQDVEKRRKTIKGIPIWVNLYDVPKELWSDEGLGVVASRLGKPLLMDEATASKKRISFARACIEVEISSELPLSFEIEMEKGDNRTTSASEFQVLQSLQHTMSGVQEGTNEGVINTATLKVNQITTVVAGVEESNGIANNGPTDGDVCNNKIMIQGQNQAQPDMEPAADNDDRILHNLSVVPYVDSVEHFVNSDDIVAMAEFEEELVDFIRRTEGIGDGEMSEDVLSVEETPYFSDKVTEPLAIMDTPIQHKKGMCPLEACMHKIPVDASAGILVARTMVCKGRKGALLAEEFPGGDGPQ</sequence>
<evidence type="ECO:0000313" key="2">
    <source>
        <dbReference type="Proteomes" id="UP000631114"/>
    </source>
</evidence>
<dbReference type="PANTHER" id="PTHR31286:SF165">
    <property type="entry name" value="DUF4283 DOMAIN-CONTAINING PROTEIN"/>
    <property type="match status" value="1"/>
</dbReference>
<comment type="caution">
    <text evidence="1">The sequence shown here is derived from an EMBL/GenBank/DDBJ whole genome shotgun (WGS) entry which is preliminary data.</text>
</comment>
<name>A0A835HLE4_9MAGN</name>
<dbReference type="Proteomes" id="UP000631114">
    <property type="component" value="Unassembled WGS sequence"/>
</dbReference>
<gene>
    <name evidence="1" type="ORF">IFM89_021115</name>
</gene>
<proteinExistence type="predicted"/>
<protein>
    <recommendedName>
        <fullName evidence="3">DUF4283 domain-containing protein</fullName>
    </recommendedName>
</protein>
<reference evidence="1 2" key="1">
    <citation type="submission" date="2020-10" db="EMBL/GenBank/DDBJ databases">
        <title>The Coptis chinensis genome and diversification of protoberbering-type alkaloids.</title>
        <authorList>
            <person name="Wang B."/>
            <person name="Shu S."/>
            <person name="Song C."/>
            <person name="Liu Y."/>
        </authorList>
    </citation>
    <scope>NUCLEOTIDE SEQUENCE [LARGE SCALE GENOMIC DNA]</scope>
    <source>
        <strain evidence="1">HL-2020</strain>
        <tissue evidence="1">Leaf</tissue>
    </source>
</reference>